<keyword evidence="2" id="KW-1185">Reference proteome</keyword>
<proteinExistence type="predicted"/>
<protein>
    <submittedName>
        <fullName evidence="1">Uncharacterized protein</fullName>
    </submittedName>
</protein>
<evidence type="ECO:0000313" key="1">
    <source>
        <dbReference type="EMBL" id="KAK7338866.1"/>
    </source>
</evidence>
<reference evidence="1 2" key="1">
    <citation type="submission" date="2024-01" db="EMBL/GenBank/DDBJ databases">
        <title>The genomes of 5 underutilized Papilionoideae crops provide insights into root nodulation and disease resistanc.</title>
        <authorList>
            <person name="Jiang F."/>
        </authorList>
    </citation>
    <scope>NUCLEOTIDE SEQUENCE [LARGE SCALE GENOMIC DNA]</scope>
    <source>
        <strain evidence="1">LVBAO_FW01</strain>
        <tissue evidence="1">Leaves</tissue>
    </source>
</reference>
<organism evidence="1 2">
    <name type="scientific">Canavalia gladiata</name>
    <name type="common">Sword bean</name>
    <name type="synonym">Dolichos gladiatus</name>
    <dbReference type="NCBI Taxonomy" id="3824"/>
    <lineage>
        <taxon>Eukaryota</taxon>
        <taxon>Viridiplantae</taxon>
        <taxon>Streptophyta</taxon>
        <taxon>Embryophyta</taxon>
        <taxon>Tracheophyta</taxon>
        <taxon>Spermatophyta</taxon>
        <taxon>Magnoliopsida</taxon>
        <taxon>eudicotyledons</taxon>
        <taxon>Gunneridae</taxon>
        <taxon>Pentapetalae</taxon>
        <taxon>rosids</taxon>
        <taxon>fabids</taxon>
        <taxon>Fabales</taxon>
        <taxon>Fabaceae</taxon>
        <taxon>Papilionoideae</taxon>
        <taxon>50 kb inversion clade</taxon>
        <taxon>NPAAA clade</taxon>
        <taxon>indigoferoid/millettioid clade</taxon>
        <taxon>Phaseoleae</taxon>
        <taxon>Canavalia</taxon>
    </lineage>
</organism>
<dbReference type="Proteomes" id="UP001367508">
    <property type="component" value="Unassembled WGS sequence"/>
</dbReference>
<name>A0AAN9LMW1_CANGL</name>
<gene>
    <name evidence="1" type="ORF">VNO77_19500</name>
</gene>
<evidence type="ECO:0000313" key="2">
    <source>
        <dbReference type="Proteomes" id="UP001367508"/>
    </source>
</evidence>
<dbReference type="AlphaFoldDB" id="A0AAN9LMW1"/>
<comment type="caution">
    <text evidence="1">The sequence shown here is derived from an EMBL/GenBank/DDBJ whole genome shotgun (WGS) entry which is preliminary data.</text>
</comment>
<sequence length="70" mass="8089">MNCNRDERTATETTKCNSDILQSTRFDLFNAPNISFLNQIRNTQIQNTAPFERSVGVNSQFMQKSSHYLD</sequence>
<dbReference type="EMBL" id="JAYMYQ010000004">
    <property type="protein sequence ID" value="KAK7338866.1"/>
    <property type="molecule type" value="Genomic_DNA"/>
</dbReference>
<accession>A0AAN9LMW1</accession>